<dbReference type="GO" id="GO:0004364">
    <property type="term" value="F:glutathione transferase activity"/>
    <property type="evidence" value="ECO:0007669"/>
    <property type="project" value="UniProtKB-EC"/>
</dbReference>
<comment type="caution">
    <text evidence="11">The sequence shown here is derived from an EMBL/GenBank/DDBJ whole genome shotgun (WGS) entry which is preliminary data.</text>
</comment>
<dbReference type="PROSITE" id="PS50404">
    <property type="entry name" value="GST_NTER"/>
    <property type="match status" value="1"/>
</dbReference>
<sequence>MAPVLGYWKIRGLAQPIRLMLKYCNIEFEDKYYECGPAPDFSRECWLKEKFTLGLDFPNLPYYIDGDVKLTQSRAILHYIGKKHGLCGKTDEEQLKVCLMTDEVGDFRSAFTRICYGAPSVEAFESMKVDYLASLDGKLQRFEDYLKKNESVGKWLAGENLSYADFYFYEILDHHRIFKEGCLDKYTKLTAYMKTFEELPAIKEYLASKEFLKYPLNNKIAKFGGN</sequence>
<dbReference type="InterPro" id="IPR010987">
    <property type="entry name" value="Glutathione-S-Trfase_C-like"/>
</dbReference>
<dbReference type="PANTHER" id="PTHR11571">
    <property type="entry name" value="GLUTATHIONE S-TRANSFERASE"/>
    <property type="match status" value="1"/>
</dbReference>
<proteinExistence type="inferred from homology"/>
<dbReference type="InterPro" id="IPR004045">
    <property type="entry name" value="Glutathione_S-Trfase_N"/>
</dbReference>
<dbReference type="PRINTS" id="PR01267">
    <property type="entry name" value="GSTRNSFRASEM"/>
</dbReference>
<dbReference type="InterPro" id="IPR036249">
    <property type="entry name" value="Thioredoxin-like_sf"/>
</dbReference>
<evidence type="ECO:0000256" key="3">
    <source>
        <dbReference type="ARBA" id="ARBA00005861"/>
    </source>
</evidence>
<evidence type="ECO:0000256" key="2">
    <source>
        <dbReference type="ARBA" id="ARBA00003701"/>
    </source>
</evidence>
<dbReference type="PROSITE" id="PS50405">
    <property type="entry name" value="GST_CTER"/>
    <property type="match status" value="1"/>
</dbReference>
<keyword evidence="6" id="KW-0808">Transferase</keyword>
<dbReference type="Pfam" id="PF02798">
    <property type="entry name" value="GST_N"/>
    <property type="match status" value="1"/>
</dbReference>
<dbReference type="SFLD" id="SFLDG00363">
    <property type="entry name" value="AMPS_(cytGST):_Alpha-__Mu-__Pi"/>
    <property type="match status" value="1"/>
</dbReference>
<dbReference type="InterPro" id="IPR040079">
    <property type="entry name" value="Glutathione_S-Trfase"/>
</dbReference>
<dbReference type="InterPro" id="IPR050213">
    <property type="entry name" value="GST_superfamily"/>
</dbReference>
<dbReference type="SUPFAM" id="SSF47616">
    <property type="entry name" value="GST C-terminal domain-like"/>
    <property type="match status" value="1"/>
</dbReference>
<dbReference type="InterPro" id="IPR004046">
    <property type="entry name" value="GST_C"/>
</dbReference>
<evidence type="ECO:0000256" key="6">
    <source>
        <dbReference type="ARBA" id="ARBA00022679"/>
    </source>
</evidence>
<dbReference type="AlphaFoldDB" id="A0A7I8VX65"/>
<dbReference type="Pfam" id="PF14497">
    <property type="entry name" value="GST_C_3"/>
    <property type="match status" value="1"/>
</dbReference>
<dbReference type="EC" id="2.5.1.18" evidence="5"/>
<dbReference type="InterPro" id="IPR036282">
    <property type="entry name" value="Glutathione-S-Trfase_C_sf"/>
</dbReference>
<dbReference type="GO" id="GO:0042802">
    <property type="term" value="F:identical protein binding"/>
    <property type="evidence" value="ECO:0007669"/>
    <property type="project" value="UniProtKB-ARBA"/>
</dbReference>
<evidence type="ECO:0000256" key="4">
    <source>
        <dbReference type="ARBA" id="ARBA00011738"/>
    </source>
</evidence>
<dbReference type="Proteomes" id="UP000549394">
    <property type="component" value="Unassembled WGS sequence"/>
</dbReference>
<protein>
    <recommendedName>
        <fullName evidence="5">glutathione transferase</fullName>
        <ecNumber evidence="5">2.5.1.18</ecNumber>
    </recommendedName>
    <alternativeName>
        <fullName evidence="8">GST class-mu</fullName>
    </alternativeName>
</protein>
<evidence type="ECO:0000313" key="11">
    <source>
        <dbReference type="EMBL" id="CAD5120137.1"/>
    </source>
</evidence>
<comment type="similarity">
    <text evidence="3">Belongs to the GST superfamily. Mu family.</text>
</comment>
<evidence type="ECO:0000313" key="12">
    <source>
        <dbReference type="Proteomes" id="UP000549394"/>
    </source>
</evidence>
<dbReference type="Gene3D" id="1.20.1050.10">
    <property type="match status" value="1"/>
</dbReference>
<dbReference type="SUPFAM" id="SSF52833">
    <property type="entry name" value="Thioredoxin-like"/>
    <property type="match status" value="1"/>
</dbReference>
<feature type="domain" description="GST N-terminal" evidence="9">
    <location>
        <begin position="1"/>
        <end position="88"/>
    </location>
</feature>
<gene>
    <name evidence="11" type="ORF">DGYR_LOCUS8270</name>
</gene>
<evidence type="ECO:0000256" key="7">
    <source>
        <dbReference type="ARBA" id="ARBA00047960"/>
    </source>
</evidence>
<dbReference type="Gene3D" id="3.40.30.10">
    <property type="entry name" value="Glutaredoxin"/>
    <property type="match status" value="1"/>
</dbReference>
<comment type="catalytic activity">
    <reaction evidence="7">
        <text>RX + glutathione = an S-substituted glutathione + a halide anion + H(+)</text>
        <dbReference type="Rhea" id="RHEA:16437"/>
        <dbReference type="ChEBI" id="CHEBI:15378"/>
        <dbReference type="ChEBI" id="CHEBI:16042"/>
        <dbReference type="ChEBI" id="CHEBI:17792"/>
        <dbReference type="ChEBI" id="CHEBI:57925"/>
        <dbReference type="ChEBI" id="CHEBI:90779"/>
        <dbReference type="EC" id="2.5.1.18"/>
    </reaction>
</comment>
<dbReference type="SFLD" id="SFLDS00019">
    <property type="entry name" value="Glutathione_Transferase_(cytos"/>
    <property type="match status" value="1"/>
</dbReference>
<evidence type="ECO:0000256" key="5">
    <source>
        <dbReference type="ARBA" id="ARBA00012452"/>
    </source>
</evidence>
<dbReference type="FunFam" id="3.40.30.10:FF:000019">
    <property type="entry name" value="Glutathione S-transferase Mu"/>
    <property type="match status" value="1"/>
</dbReference>
<feature type="domain" description="GST C-terminal" evidence="10">
    <location>
        <begin position="90"/>
        <end position="216"/>
    </location>
</feature>
<dbReference type="SFLD" id="SFLDG01205">
    <property type="entry name" value="AMPS.1"/>
    <property type="match status" value="1"/>
</dbReference>
<organism evidence="11 12">
    <name type="scientific">Dimorphilus gyrociliatus</name>
    <dbReference type="NCBI Taxonomy" id="2664684"/>
    <lineage>
        <taxon>Eukaryota</taxon>
        <taxon>Metazoa</taxon>
        <taxon>Spiralia</taxon>
        <taxon>Lophotrochozoa</taxon>
        <taxon>Annelida</taxon>
        <taxon>Polychaeta</taxon>
        <taxon>Polychaeta incertae sedis</taxon>
        <taxon>Dinophilidae</taxon>
        <taxon>Dimorphilus</taxon>
    </lineage>
</organism>
<reference evidence="11 12" key="1">
    <citation type="submission" date="2020-08" db="EMBL/GenBank/DDBJ databases">
        <authorList>
            <person name="Hejnol A."/>
        </authorList>
    </citation>
    <scope>NUCLEOTIDE SEQUENCE [LARGE SCALE GENOMIC DNA]</scope>
</reference>
<keyword evidence="12" id="KW-1185">Reference proteome</keyword>
<evidence type="ECO:0000259" key="10">
    <source>
        <dbReference type="PROSITE" id="PS50405"/>
    </source>
</evidence>
<dbReference type="CDD" id="cd03075">
    <property type="entry name" value="GST_N_Mu"/>
    <property type="match status" value="1"/>
</dbReference>
<evidence type="ECO:0000259" key="9">
    <source>
        <dbReference type="PROSITE" id="PS50404"/>
    </source>
</evidence>
<dbReference type="PANTHER" id="PTHR11571:SF222">
    <property type="entry name" value="GLUTATHIONE TRANSFERASE"/>
    <property type="match status" value="1"/>
</dbReference>
<comment type="subunit">
    <text evidence="4">Homodimer.</text>
</comment>
<comment type="function">
    <text evidence="1">GST isoenzymes appear to play a central role in the parasite detoxification system. Other functions are also suspected including a role in increasing the solubility of haematin in the parasite gut.</text>
</comment>
<dbReference type="GO" id="GO:0006749">
    <property type="term" value="P:glutathione metabolic process"/>
    <property type="evidence" value="ECO:0007669"/>
    <property type="project" value="TreeGrafter"/>
</dbReference>
<comment type="function">
    <text evidence="2">Conjugation of reduced glutathione to a wide number of exogenous and endogenous hydrophobic electrophiles.</text>
</comment>
<dbReference type="EMBL" id="CAJFCJ010000012">
    <property type="protein sequence ID" value="CAD5120137.1"/>
    <property type="molecule type" value="Genomic_DNA"/>
</dbReference>
<dbReference type="FunFam" id="1.20.1050.10:FF:000003">
    <property type="entry name" value="Glutathione S-transferase 2"/>
    <property type="match status" value="1"/>
</dbReference>
<dbReference type="InterPro" id="IPR003081">
    <property type="entry name" value="GST_mu"/>
</dbReference>
<dbReference type="OrthoDB" id="4951845at2759"/>
<evidence type="ECO:0000256" key="1">
    <source>
        <dbReference type="ARBA" id="ARBA00002446"/>
    </source>
</evidence>
<accession>A0A7I8VX65</accession>
<name>A0A7I8VX65_9ANNE</name>
<evidence type="ECO:0000256" key="8">
    <source>
        <dbReference type="ARBA" id="ARBA00081375"/>
    </source>
</evidence>